<protein>
    <submittedName>
        <fullName evidence="5">Nitrilase-related carbon-nitrogen hydrolase</fullName>
    </submittedName>
</protein>
<feature type="region of interest" description="Disordered" evidence="3">
    <location>
        <begin position="253"/>
        <end position="278"/>
    </location>
</feature>
<dbReference type="PANTHER" id="PTHR43674">
    <property type="entry name" value="NITRILASE C965.09-RELATED"/>
    <property type="match status" value="1"/>
</dbReference>
<feature type="domain" description="CN hydrolase" evidence="4">
    <location>
        <begin position="5"/>
        <end position="248"/>
    </location>
</feature>
<organism evidence="5 6">
    <name type="scientific">Curtobacterium citri</name>
    <dbReference type="NCBI Taxonomy" id="3055139"/>
    <lineage>
        <taxon>Bacteria</taxon>
        <taxon>Bacillati</taxon>
        <taxon>Actinomycetota</taxon>
        <taxon>Actinomycetes</taxon>
        <taxon>Micrococcales</taxon>
        <taxon>Microbacteriaceae</taxon>
        <taxon>Curtobacterium</taxon>
    </lineage>
</organism>
<evidence type="ECO:0000313" key="6">
    <source>
        <dbReference type="Proteomes" id="UP001237823"/>
    </source>
</evidence>
<dbReference type="InterPro" id="IPR001110">
    <property type="entry name" value="UPF0012_CS"/>
</dbReference>
<dbReference type="PANTHER" id="PTHR43674:SF2">
    <property type="entry name" value="BETA-UREIDOPROPIONASE"/>
    <property type="match status" value="1"/>
</dbReference>
<dbReference type="RefSeq" id="WP_289459848.1">
    <property type="nucleotide sequence ID" value="NZ_JAUCML010000012.1"/>
</dbReference>
<keyword evidence="6" id="KW-1185">Reference proteome</keyword>
<comment type="similarity">
    <text evidence="1">Belongs to the carbon-nitrogen hydrolase superfamily. NIT1/NIT2 family.</text>
</comment>
<dbReference type="Pfam" id="PF00795">
    <property type="entry name" value="CN_hydrolase"/>
    <property type="match status" value="1"/>
</dbReference>
<keyword evidence="2 5" id="KW-0378">Hydrolase</keyword>
<dbReference type="InterPro" id="IPR003010">
    <property type="entry name" value="C-N_Hydrolase"/>
</dbReference>
<dbReference type="InterPro" id="IPR036526">
    <property type="entry name" value="C-N_Hydrolase_sf"/>
</dbReference>
<dbReference type="EMBL" id="JAUCML010000012">
    <property type="protein sequence ID" value="MDM7886501.1"/>
    <property type="molecule type" value="Genomic_DNA"/>
</dbReference>
<comment type="caution">
    <text evidence="5">The sequence shown here is derived from an EMBL/GenBank/DDBJ whole genome shotgun (WGS) entry which is preliminary data.</text>
</comment>
<evidence type="ECO:0000256" key="1">
    <source>
        <dbReference type="ARBA" id="ARBA00010613"/>
    </source>
</evidence>
<dbReference type="PROSITE" id="PS01227">
    <property type="entry name" value="UPF0012"/>
    <property type="match status" value="1"/>
</dbReference>
<proteinExistence type="inferred from homology"/>
<evidence type="ECO:0000313" key="5">
    <source>
        <dbReference type="EMBL" id="MDM7886501.1"/>
    </source>
</evidence>
<dbReference type="GO" id="GO:0016787">
    <property type="term" value="F:hydrolase activity"/>
    <property type="evidence" value="ECO:0007669"/>
    <property type="project" value="UniProtKB-KW"/>
</dbReference>
<reference evidence="5 6" key="1">
    <citation type="submission" date="2023-06" db="EMBL/GenBank/DDBJ databases">
        <authorList>
            <person name="Feng G."/>
            <person name="Li J."/>
            <person name="Zhu H."/>
        </authorList>
    </citation>
    <scope>NUCLEOTIDE SEQUENCE [LARGE SCALE GENOMIC DNA]</scope>
    <source>
        <strain evidence="5 6">RHCKG23</strain>
    </source>
</reference>
<accession>A0ABT7TAB6</accession>
<dbReference type="InterPro" id="IPR050345">
    <property type="entry name" value="Aliph_Amidase/BUP"/>
</dbReference>
<gene>
    <name evidence="5" type="ORF">QUG92_15430</name>
</gene>
<dbReference type="Proteomes" id="UP001237823">
    <property type="component" value="Unassembled WGS sequence"/>
</dbReference>
<sequence length="278" mass="29981">MSGIARLRCDQVAPVLGDVAANSALVVASVERALADGVDVLVLPELVTCGYVFRDRDEALRSAITTDDPLFVRIRGLLDGTDTVVVFGFGERQGQRVRNSVAVVDASGTRAVYRKTHLWDRETLVFDAGDEAPPVVGTVHGRIGVLVCYDMEFPEMPRMLAVAGADLIAVPTNWPVGEHPERDRVAEVIAAQATARGNGVFIACCDRAGTERGQDWNEASVIVDQFGWVVAEAAPAAGSTAVTADVFPTLARDKSTSPHNDWLGDRRPELYEREVPRA</sequence>
<dbReference type="Gene3D" id="3.60.110.10">
    <property type="entry name" value="Carbon-nitrogen hydrolase"/>
    <property type="match status" value="1"/>
</dbReference>
<name>A0ABT7TAB6_9MICO</name>
<dbReference type="PROSITE" id="PS50263">
    <property type="entry name" value="CN_HYDROLASE"/>
    <property type="match status" value="1"/>
</dbReference>
<evidence type="ECO:0000256" key="3">
    <source>
        <dbReference type="SAM" id="MobiDB-lite"/>
    </source>
</evidence>
<evidence type="ECO:0000256" key="2">
    <source>
        <dbReference type="ARBA" id="ARBA00022801"/>
    </source>
</evidence>
<dbReference type="SUPFAM" id="SSF56317">
    <property type="entry name" value="Carbon-nitrogen hydrolase"/>
    <property type="match status" value="1"/>
</dbReference>
<evidence type="ECO:0000259" key="4">
    <source>
        <dbReference type="PROSITE" id="PS50263"/>
    </source>
</evidence>